<dbReference type="Proteomes" id="UP001213681">
    <property type="component" value="Unassembled WGS sequence"/>
</dbReference>
<dbReference type="EMBL" id="JAPVEA010000008">
    <property type="protein sequence ID" value="KAJ5439105.1"/>
    <property type="molecule type" value="Genomic_DNA"/>
</dbReference>
<reference evidence="2" key="2">
    <citation type="journal article" date="2023" name="IMA Fungus">
        <title>Comparative genomic study of the Penicillium genus elucidates a diverse pangenome and 15 lateral gene transfer events.</title>
        <authorList>
            <person name="Petersen C."/>
            <person name="Sorensen T."/>
            <person name="Nielsen M.R."/>
            <person name="Sondergaard T.E."/>
            <person name="Sorensen J.L."/>
            <person name="Fitzpatrick D.A."/>
            <person name="Frisvad J.C."/>
            <person name="Nielsen K.L."/>
        </authorList>
    </citation>
    <scope>NUCLEOTIDE SEQUENCE</scope>
    <source>
        <strain evidence="2">IBT 16125</strain>
    </source>
</reference>
<dbReference type="RefSeq" id="XP_056762334.1">
    <property type="nucleotide sequence ID" value="XM_056913485.1"/>
</dbReference>
<comment type="caution">
    <text evidence="2">The sequence shown here is derived from an EMBL/GenBank/DDBJ whole genome shotgun (WGS) entry which is preliminary data.</text>
</comment>
<proteinExistence type="predicted"/>
<accession>A0AAD6FZ11</accession>
<reference evidence="2" key="1">
    <citation type="submission" date="2022-12" db="EMBL/GenBank/DDBJ databases">
        <authorList>
            <person name="Petersen C."/>
        </authorList>
    </citation>
    <scope>NUCLEOTIDE SEQUENCE</scope>
    <source>
        <strain evidence="2">IBT 16125</strain>
    </source>
</reference>
<gene>
    <name evidence="2" type="ORF">N7458_010103</name>
</gene>
<feature type="chain" id="PRO_5042041303" evidence="1">
    <location>
        <begin position="19"/>
        <end position="119"/>
    </location>
</feature>
<keyword evidence="1" id="KW-0732">Signal</keyword>
<protein>
    <submittedName>
        <fullName evidence="2">Uncharacterized protein</fullName>
    </submittedName>
</protein>
<evidence type="ECO:0000313" key="3">
    <source>
        <dbReference type="Proteomes" id="UP001213681"/>
    </source>
</evidence>
<sequence length="119" mass="12259">MYFSLIVMSASLAAAVLAVPVAEENTQVKRAPVPAKEILIKVVADADVGLKKRDTAPNEPTEDDINVNLGAGVGVTKRDASPEDLVSISVGADRSVHIGKRMAAAPVDDGVIGVGLGRT</sequence>
<dbReference type="AlphaFoldDB" id="A0AAD6FZ11"/>
<name>A0AAD6FZ11_9EURO</name>
<evidence type="ECO:0000313" key="2">
    <source>
        <dbReference type="EMBL" id="KAJ5439105.1"/>
    </source>
</evidence>
<dbReference type="GeneID" id="81603728"/>
<feature type="signal peptide" evidence="1">
    <location>
        <begin position="1"/>
        <end position="18"/>
    </location>
</feature>
<organism evidence="2 3">
    <name type="scientific">Penicillium daleae</name>
    <dbReference type="NCBI Taxonomy" id="63821"/>
    <lineage>
        <taxon>Eukaryota</taxon>
        <taxon>Fungi</taxon>
        <taxon>Dikarya</taxon>
        <taxon>Ascomycota</taxon>
        <taxon>Pezizomycotina</taxon>
        <taxon>Eurotiomycetes</taxon>
        <taxon>Eurotiomycetidae</taxon>
        <taxon>Eurotiales</taxon>
        <taxon>Aspergillaceae</taxon>
        <taxon>Penicillium</taxon>
    </lineage>
</organism>
<keyword evidence="3" id="KW-1185">Reference proteome</keyword>
<evidence type="ECO:0000256" key="1">
    <source>
        <dbReference type="SAM" id="SignalP"/>
    </source>
</evidence>